<dbReference type="EMBL" id="CVMT01000001">
    <property type="protein sequence ID" value="CRG83230.1"/>
    <property type="molecule type" value="Genomic_DNA"/>
</dbReference>
<feature type="compositionally biased region" description="Polar residues" evidence="5">
    <location>
        <begin position="159"/>
        <end position="177"/>
    </location>
</feature>
<feature type="coiled-coil region" evidence="4">
    <location>
        <begin position="37"/>
        <end position="104"/>
    </location>
</feature>
<feature type="region of interest" description="Disordered" evidence="5">
    <location>
        <begin position="158"/>
        <end position="177"/>
    </location>
</feature>
<dbReference type="Pfam" id="PF08573">
    <property type="entry name" value="SAE2"/>
    <property type="match status" value="1"/>
</dbReference>
<feature type="region of interest" description="Disordered" evidence="5">
    <location>
        <begin position="535"/>
        <end position="570"/>
    </location>
</feature>
<dbReference type="OMA" id="FWRADMP"/>
<comment type="subcellular location">
    <subcellularLocation>
        <location evidence="1">Nucleus</location>
    </subcellularLocation>
</comment>
<feature type="compositionally biased region" description="Basic and acidic residues" evidence="5">
    <location>
        <begin position="366"/>
        <end position="390"/>
    </location>
</feature>
<dbReference type="OrthoDB" id="5801062at2759"/>
<evidence type="ECO:0000256" key="2">
    <source>
        <dbReference type="ARBA" id="ARBA00022763"/>
    </source>
</evidence>
<accession>A0A0U1LLN9</accession>
<feature type="domain" description="DNA endonuclease activator Ctp1 C-terminal" evidence="6">
    <location>
        <begin position="452"/>
        <end position="560"/>
    </location>
</feature>
<evidence type="ECO:0000313" key="7">
    <source>
        <dbReference type="EMBL" id="CRG83230.1"/>
    </source>
</evidence>
<organism evidence="7 8">
    <name type="scientific">Talaromyces islandicus</name>
    <name type="common">Penicillium islandicum</name>
    <dbReference type="NCBI Taxonomy" id="28573"/>
    <lineage>
        <taxon>Eukaryota</taxon>
        <taxon>Fungi</taxon>
        <taxon>Dikarya</taxon>
        <taxon>Ascomycota</taxon>
        <taxon>Pezizomycotina</taxon>
        <taxon>Eurotiomycetes</taxon>
        <taxon>Eurotiomycetidae</taxon>
        <taxon>Eurotiales</taxon>
        <taxon>Trichocomaceae</taxon>
        <taxon>Talaromyces</taxon>
        <taxon>Talaromyces sect. Islandici</taxon>
    </lineage>
</organism>
<sequence length="596" mass="68687">MDALRRLQSSLATHYEHAFDEAHRSLALEISTRDTRIRELETLNRLLQDANADENARVRELERRINQLEEDAADNQQEIDQEELEKREKKLRELRSTYSAEQLRRDLAESRLDTTSKKFDKALQRIEGCYNALFNEFETLLSVTLSLKTQVKKHKERATQWQQYHQNNGNAKRQARTTANLAHTQEPSIPNQPVNNLNSNPATSTTPEASPAKSRTATDGDNTGVSHGHESFVRIKPEPIPSSPILDIPSSRETDIAATQDLDDVGHLVDTPKRQSLHKEVEQTPDQLETTDHEHREKRSHALQPRDANQMHPNREFPSKRRKVSDRGSGGISSVSEDGEHIIKHKTGREENTPTKTIHRHPQTHSRLDELLEERPHTHRQTFDHPGRPSERRKRRNSSTLAPSSGEESRLDGERGWKSMVQSVPYRERPVDLLDLNCFKPNPARNEGLDYAFKEVVRNRELRKCLPGCMRPDCCGNKFRAMVRAGAVKFDEKDRALLQAHLGDSKKHTLDEMSETERRDLLVEVKARALADQFGRHRPSHDRPRSPPGFWRADMPSTQELASDRREADRMEREKIIERLQEAMRPEGLWKFADED</sequence>
<evidence type="ECO:0000256" key="1">
    <source>
        <dbReference type="ARBA" id="ARBA00004123"/>
    </source>
</evidence>
<feature type="compositionally biased region" description="Polar residues" evidence="5">
    <location>
        <begin position="184"/>
        <end position="225"/>
    </location>
</feature>
<dbReference type="GO" id="GO:0005634">
    <property type="term" value="C:nucleus"/>
    <property type="evidence" value="ECO:0007669"/>
    <property type="project" value="UniProtKB-SubCell"/>
</dbReference>
<feature type="region of interest" description="Disordered" evidence="5">
    <location>
        <begin position="270"/>
        <end position="416"/>
    </location>
</feature>
<keyword evidence="3" id="KW-0539">Nucleus</keyword>
<name>A0A0U1LLN9_TALIS</name>
<feature type="compositionally biased region" description="Basic and acidic residues" evidence="5">
    <location>
        <begin position="338"/>
        <end position="353"/>
    </location>
</feature>
<dbReference type="GO" id="GO:0006281">
    <property type="term" value="P:DNA repair"/>
    <property type="evidence" value="ECO:0007669"/>
    <property type="project" value="InterPro"/>
</dbReference>
<dbReference type="AlphaFoldDB" id="A0A0U1LLN9"/>
<feature type="compositionally biased region" description="Basic and acidic residues" evidence="5">
    <location>
        <begin position="227"/>
        <end position="237"/>
    </location>
</feature>
<keyword evidence="2" id="KW-0227">DNA damage</keyword>
<reference evidence="7 8" key="1">
    <citation type="submission" date="2015-04" db="EMBL/GenBank/DDBJ databases">
        <authorList>
            <person name="Syromyatnikov M.Y."/>
            <person name="Popov V.N."/>
        </authorList>
    </citation>
    <scope>NUCLEOTIDE SEQUENCE [LARGE SCALE GENOMIC DNA]</scope>
    <source>
        <strain evidence="7">WF-38-12</strain>
    </source>
</reference>
<evidence type="ECO:0000256" key="3">
    <source>
        <dbReference type="ARBA" id="ARBA00023242"/>
    </source>
</evidence>
<evidence type="ECO:0000256" key="4">
    <source>
        <dbReference type="SAM" id="Coils"/>
    </source>
</evidence>
<dbReference type="STRING" id="28573.A0A0U1LLN9"/>
<feature type="compositionally biased region" description="Basic and acidic residues" evidence="5">
    <location>
        <begin position="270"/>
        <end position="282"/>
    </location>
</feature>
<proteinExistence type="predicted"/>
<feature type="compositionally biased region" description="Basic and acidic residues" evidence="5">
    <location>
        <begin position="407"/>
        <end position="416"/>
    </location>
</feature>
<evidence type="ECO:0000313" key="8">
    <source>
        <dbReference type="Proteomes" id="UP000054383"/>
    </source>
</evidence>
<feature type="region of interest" description="Disordered" evidence="5">
    <location>
        <begin position="184"/>
        <end position="249"/>
    </location>
</feature>
<evidence type="ECO:0000256" key="5">
    <source>
        <dbReference type="SAM" id="MobiDB-lite"/>
    </source>
</evidence>
<gene>
    <name evidence="7" type="ORF">PISL3812_00581</name>
</gene>
<keyword evidence="4" id="KW-0175">Coiled coil</keyword>
<protein>
    <recommendedName>
        <fullName evidence="6">DNA endonuclease activator Ctp1 C-terminal domain-containing protein</fullName>
    </recommendedName>
</protein>
<evidence type="ECO:0000259" key="6">
    <source>
        <dbReference type="Pfam" id="PF08573"/>
    </source>
</evidence>
<dbReference type="InterPro" id="IPR013882">
    <property type="entry name" value="Ctp1_C"/>
</dbReference>
<dbReference type="Proteomes" id="UP000054383">
    <property type="component" value="Unassembled WGS sequence"/>
</dbReference>
<keyword evidence="8" id="KW-1185">Reference proteome</keyword>